<organism evidence="2 3">
    <name type="scientific">Schizopora paradoxa</name>
    <dbReference type="NCBI Taxonomy" id="27342"/>
    <lineage>
        <taxon>Eukaryota</taxon>
        <taxon>Fungi</taxon>
        <taxon>Dikarya</taxon>
        <taxon>Basidiomycota</taxon>
        <taxon>Agaricomycotina</taxon>
        <taxon>Agaricomycetes</taxon>
        <taxon>Hymenochaetales</taxon>
        <taxon>Schizoporaceae</taxon>
        <taxon>Schizopora</taxon>
    </lineage>
</organism>
<sequence length="158" mass="17800">MTRLATPIYGYEWSVPVPFGVDLEDVLAELLKLGAHYVWLDVLCLRALPSLLPRQLKAIHIRGLCFHFIPSSRVFRTGLDDVGRAPPISEMIATLFRSVLAASIRHSIATLGRVKVLPVPSKWYELDTKELWHKSRSEGRARSRSTMGSRLFTLSKSS</sequence>
<evidence type="ECO:0000313" key="3">
    <source>
        <dbReference type="Proteomes" id="UP000053477"/>
    </source>
</evidence>
<gene>
    <name evidence="2" type="ORF">SCHPADRAFT_888985</name>
</gene>
<protein>
    <recommendedName>
        <fullName evidence="4">Heterokaryon incompatibility domain-containing protein</fullName>
    </recommendedName>
</protein>
<accession>A0A0H2RSI2</accession>
<proteinExistence type="predicted"/>
<reference evidence="2 3" key="1">
    <citation type="submission" date="2015-04" db="EMBL/GenBank/DDBJ databases">
        <title>Complete genome sequence of Schizopora paradoxa KUC8140, a cosmopolitan wood degrader in East Asia.</title>
        <authorList>
            <consortium name="DOE Joint Genome Institute"/>
            <person name="Min B."/>
            <person name="Park H."/>
            <person name="Jang Y."/>
            <person name="Kim J.-J."/>
            <person name="Kim K.H."/>
            <person name="Pangilinan J."/>
            <person name="Lipzen A."/>
            <person name="Riley R."/>
            <person name="Grigoriev I.V."/>
            <person name="Spatafora J.W."/>
            <person name="Choi I.-G."/>
        </authorList>
    </citation>
    <scope>NUCLEOTIDE SEQUENCE [LARGE SCALE GENOMIC DNA]</scope>
    <source>
        <strain evidence="2 3">KUC8140</strain>
    </source>
</reference>
<evidence type="ECO:0008006" key="4">
    <source>
        <dbReference type="Google" id="ProtNLM"/>
    </source>
</evidence>
<feature type="compositionally biased region" description="Polar residues" evidence="1">
    <location>
        <begin position="144"/>
        <end position="158"/>
    </location>
</feature>
<dbReference type="EMBL" id="KQ085938">
    <property type="protein sequence ID" value="KLO14819.1"/>
    <property type="molecule type" value="Genomic_DNA"/>
</dbReference>
<evidence type="ECO:0000313" key="2">
    <source>
        <dbReference type="EMBL" id="KLO14819.1"/>
    </source>
</evidence>
<name>A0A0H2RSI2_9AGAM</name>
<dbReference type="InParanoid" id="A0A0H2RSI2"/>
<dbReference type="AlphaFoldDB" id="A0A0H2RSI2"/>
<keyword evidence="3" id="KW-1185">Reference proteome</keyword>
<feature type="region of interest" description="Disordered" evidence="1">
    <location>
        <begin position="137"/>
        <end position="158"/>
    </location>
</feature>
<evidence type="ECO:0000256" key="1">
    <source>
        <dbReference type="SAM" id="MobiDB-lite"/>
    </source>
</evidence>
<dbReference type="OrthoDB" id="3057055at2759"/>
<dbReference type="Proteomes" id="UP000053477">
    <property type="component" value="Unassembled WGS sequence"/>
</dbReference>